<evidence type="ECO:0000256" key="3">
    <source>
        <dbReference type="ARBA" id="ARBA00022448"/>
    </source>
</evidence>
<accession>A0A1I8MNV0</accession>
<evidence type="ECO:0000256" key="1">
    <source>
        <dbReference type="ARBA" id="ARBA00004141"/>
    </source>
</evidence>
<dbReference type="OrthoDB" id="534912at2759"/>
<dbReference type="EnsemblMetazoa" id="MDOA006945-RA">
    <property type="protein sequence ID" value="MDOA006945-PA"/>
    <property type="gene ID" value="MDOA006945"/>
</dbReference>
<gene>
    <name evidence="11" type="primary">101901795</name>
    <name evidence="13" type="synonym">LOC101901795</name>
</gene>
<feature type="domain" description="Ammonium transporter AmtB-like" evidence="10">
    <location>
        <begin position="55"/>
        <end position="443"/>
    </location>
</feature>
<dbReference type="Proteomes" id="UP001652621">
    <property type="component" value="Unplaced"/>
</dbReference>
<dbReference type="RefSeq" id="XP_005182297.1">
    <property type="nucleotide sequence ID" value="XM_005182240.3"/>
</dbReference>
<feature type="transmembrane region" description="Helical" evidence="9">
    <location>
        <begin position="12"/>
        <end position="29"/>
    </location>
</feature>
<evidence type="ECO:0000256" key="9">
    <source>
        <dbReference type="SAM" id="Phobius"/>
    </source>
</evidence>
<evidence type="ECO:0000313" key="12">
    <source>
        <dbReference type="Proteomes" id="UP001652621"/>
    </source>
</evidence>
<evidence type="ECO:0000256" key="2">
    <source>
        <dbReference type="ARBA" id="ARBA00011036"/>
    </source>
</evidence>
<dbReference type="InterPro" id="IPR029020">
    <property type="entry name" value="Ammonium/urea_transptr"/>
</dbReference>
<feature type="transmembrane region" description="Helical" evidence="9">
    <location>
        <begin position="301"/>
        <end position="318"/>
    </location>
</feature>
<proteinExistence type="inferred from homology"/>
<dbReference type="Gene3D" id="1.10.3430.10">
    <property type="entry name" value="Ammonium transporter AmtB like domains"/>
    <property type="match status" value="1"/>
</dbReference>
<dbReference type="Pfam" id="PF00909">
    <property type="entry name" value="Ammonium_transp"/>
    <property type="match status" value="1"/>
</dbReference>
<dbReference type="SUPFAM" id="SSF111352">
    <property type="entry name" value="Ammonium transporter"/>
    <property type="match status" value="1"/>
</dbReference>
<dbReference type="GO" id="GO:0097272">
    <property type="term" value="P:ammonium homeostasis"/>
    <property type="evidence" value="ECO:0007669"/>
    <property type="project" value="TreeGrafter"/>
</dbReference>
<feature type="transmembrane region" description="Helical" evidence="9">
    <location>
        <begin position="83"/>
        <end position="99"/>
    </location>
</feature>
<dbReference type="InterPro" id="IPR024041">
    <property type="entry name" value="NH4_transpt_AmtB-like_dom"/>
</dbReference>
<evidence type="ECO:0000313" key="11">
    <source>
        <dbReference type="EnsemblMetazoa" id="MDOA006945-PA"/>
    </source>
</evidence>
<dbReference type="STRING" id="7370.A0A1I8MNV0"/>
<dbReference type="GO" id="GO:0008519">
    <property type="term" value="F:ammonium channel activity"/>
    <property type="evidence" value="ECO:0007669"/>
    <property type="project" value="InterPro"/>
</dbReference>
<protein>
    <submittedName>
        <fullName evidence="13">Ammonium transporter Rh type A</fullName>
    </submittedName>
</protein>
<dbReference type="AlphaFoldDB" id="A0A1I8MNV0"/>
<keyword evidence="4 9" id="KW-0812">Transmembrane</keyword>
<evidence type="ECO:0000259" key="10">
    <source>
        <dbReference type="Pfam" id="PF00909"/>
    </source>
</evidence>
<organism evidence="11">
    <name type="scientific">Musca domestica</name>
    <name type="common">House fly</name>
    <dbReference type="NCBI Taxonomy" id="7370"/>
    <lineage>
        <taxon>Eukaryota</taxon>
        <taxon>Metazoa</taxon>
        <taxon>Ecdysozoa</taxon>
        <taxon>Arthropoda</taxon>
        <taxon>Hexapoda</taxon>
        <taxon>Insecta</taxon>
        <taxon>Pterygota</taxon>
        <taxon>Neoptera</taxon>
        <taxon>Endopterygota</taxon>
        <taxon>Diptera</taxon>
        <taxon>Brachycera</taxon>
        <taxon>Muscomorpha</taxon>
        <taxon>Muscoidea</taxon>
        <taxon>Muscidae</taxon>
        <taxon>Musca</taxon>
    </lineage>
</organism>
<dbReference type="PANTHER" id="PTHR11730">
    <property type="entry name" value="AMMONIUM TRANSPORTER"/>
    <property type="match status" value="1"/>
</dbReference>
<evidence type="ECO:0000256" key="4">
    <source>
        <dbReference type="ARBA" id="ARBA00022692"/>
    </source>
</evidence>
<dbReference type="GO" id="GO:0005886">
    <property type="term" value="C:plasma membrane"/>
    <property type="evidence" value="ECO:0007669"/>
    <property type="project" value="InterPro"/>
</dbReference>
<comment type="similarity">
    <text evidence="2">Belongs to the ammonium transporter (TC 2.A.49) family. Rh subfamily.</text>
</comment>
<feature type="transmembrane region" description="Helical" evidence="9">
    <location>
        <begin position="176"/>
        <end position="195"/>
    </location>
</feature>
<dbReference type="eggNOG" id="KOG3796">
    <property type="taxonomic scope" value="Eukaryota"/>
</dbReference>
<evidence type="ECO:0000313" key="13">
    <source>
        <dbReference type="RefSeq" id="XP_005182297.1"/>
    </source>
</evidence>
<keyword evidence="8" id="KW-0325">Glycoprotein</keyword>
<feature type="transmembrane region" description="Helical" evidence="9">
    <location>
        <begin position="406"/>
        <end position="429"/>
    </location>
</feature>
<keyword evidence="5 9" id="KW-1133">Transmembrane helix</keyword>
<evidence type="ECO:0000256" key="6">
    <source>
        <dbReference type="ARBA" id="ARBA00023136"/>
    </source>
</evidence>
<comment type="subcellular location">
    <subcellularLocation>
        <location evidence="1">Membrane</location>
        <topology evidence="1">Multi-pass membrane protein</topology>
    </subcellularLocation>
</comment>
<dbReference type="VEuPathDB" id="VectorBase:MDOA006945"/>
<reference evidence="11" key="1">
    <citation type="submission" date="2020-05" db="UniProtKB">
        <authorList>
            <consortium name="EnsemblMetazoa"/>
        </authorList>
    </citation>
    <scope>IDENTIFICATION</scope>
    <source>
        <strain evidence="11">Aabys</strain>
    </source>
</reference>
<keyword evidence="6 9" id="KW-0472">Membrane</keyword>
<feature type="transmembrane region" description="Helical" evidence="9">
    <location>
        <begin position="339"/>
        <end position="356"/>
    </location>
</feature>
<evidence type="ECO:0000256" key="5">
    <source>
        <dbReference type="ARBA" id="ARBA00022989"/>
    </source>
</evidence>
<feature type="transmembrane region" description="Helical" evidence="9">
    <location>
        <begin position="145"/>
        <end position="164"/>
    </location>
</feature>
<keyword evidence="7" id="KW-0924">Ammonia transport</keyword>
<dbReference type="PRINTS" id="PR00342">
    <property type="entry name" value="RHESUSRHD"/>
</dbReference>
<dbReference type="KEGG" id="mde:101901795"/>
<feature type="transmembrane region" description="Helical" evidence="9">
    <location>
        <begin position="247"/>
        <end position="266"/>
    </location>
</feature>
<evidence type="ECO:0000256" key="7">
    <source>
        <dbReference type="ARBA" id="ARBA00023177"/>
    </source>
</evidence>
<reference evidence="13" key="2">
    <citation type="submission" date="2025-04" db="UniProtKB">
        <authorList>
            <consortium name="RefSeq"/>
        </authorList>
    </citation>
    <scope>IDENTIFICATION</scope>
    <source>
        <strain evidence="13">Aabys</strain>
    </source>
</reference>
<name>A0A1I8MNV0_MUSDO</name>
<dbReference type="InterPro" id="IPR002229">
    <property type="entry name" value="RhesusRHD"/>
</dbReference>
<feature type="transmembrane region" description="Helical" evidence="9">
    <location>
        <begin position="207"/>
        <end position="227"/>
    </location>
</feature>
<evidence type="ECO:0000256" key="8">
    <source>
        <dbReference type="ARBA" id="ARBA00023180"/>
    </source>
</evidence>
<dbReference type="FunFam" id="1.10.3430.10:FF:000001">
    <property type="entry name" value="Ammonium transporter Rh type C"/>
    <property type="match status" value="1"/>
</dbReference>
<dbReference type="PANTHER" id="PTHR11730:SF60">
    <property type="entry name" value="RH50, ISOFORM D"/>
    <property type="match status" value="1"/>
</dbReference>
<sequence length="458" mass="50119">MHSTVTKQTGFVALMIVQIVFLVLYWVFVRYGKEASPIDKNPQDAGLNEQHESKYPHFQDIQVMIFVGFGFLMTFLRKYGYSATGYTLFLASLVIQWSVLMKGFLKMEDGKIDLSLENIIDADIAAAVPLISMGALLGRTTPIQLLFMALFEIALFAVNEYVALDILSICDVGGSITVHAFGAYFGLAVSLMLRPTKDQNDAGKYEGPTYTSDMFAMVGTLFLWIYWPSFNSVLADGTGQERAILNTYLSLAAATVTTFVLSALVSHENKLDMVHVQNSTLAGGVAVGSVCNLLIGAHGAVLIGIIAGTISVMGYRFITPFLTQKLRLHDTCGVHNLHGMPAVISAIASAIFATMVTREEYKSDFGAIFPAMINETEISANNMTENDATIHIMGGYDRTASAQAGYQLFGIAMTILVAIVGGILAGLVLKYTGFRKLQKEEQHQDELYWEVPAERKDE</sequence>
<keyword evidence="12" id="KW-1185">Reference proteome</keyword>
<dbReference type="VEuPathDB" id="VectorBase:MDOMA2_010014"/>
<keyword evidence="3" id="KW-0813">Transport</keyword>